<dbReference type="AlphaFoldDB" id="A0A8D0H9C0"/>
<dbReference type="FunFam" id="2.40.10.10:FF:000005">
    <property type="entry name" value="Serine protease 37"/>
    <property type="match status" value="1"/>
</dbReference>
<reference evidence="10" key="1">
    <citation type="submission" date="2025-08" db="UniProtKB">
        <authorList>
            <consortium name="Ensembl"/>
        </authorList>
    </citation>
    <scope>IDENTIFICATION</scope>
</reference>
<dbReference type="PROSITE" id="PS00135">
    <property type="entry name" value="TRYPSIN_SER"/>
    <property type="match status" value="1"/>
</dbReference>
<dbReference type="OMA" id="IMDARAC"/>
<dbReference type="GO" id="GO:0005737">
    <property type="term" value="C:cytoplasm"/>
    <property type="evidence" value="ECO:0007669"/>
    <property type="project" value="TreeGrafter"/>
</dbReference>
<comment type="similarity">
    <text evidence="1">Belongs to the peptidase S1 family. Snake venom subfamily.</text>
</comment>
<protein>
    <recommendedName>
        <fullName evidence="9">Peptidase S1 domain-containing protein</fullName>
    </recommendedName>
</protein>
<dbReference type="GO" id="GO:0006508">
    <property type="term" value="P:proteolysis"/>
    <property type="evidence" value="ECO:0007669"/>
    <property type="project" value="UniProtKB-KW"/>
</dbReference>
<dbReference type="InterPro" id="IPR009003">
    <property type="entry name" value="Peptidase_S1_PA"/>
</dbReference>
<dbReference type="GeneTree" id="ENSGT01030000234551"/>
<dbReference type="InterPro" id="IPR001314">
    <property type="entry name" value="Peptidase_S1A"/>
</dbReference>
<dbReference type="PANTHER" id="PTHR24271:SF81">
    <property type="entry name" value="GRANZYME B"/>
    <property type="match status" value="1"/>
</dbReference>
<keyword evidence="5 8" id="KW-0720">Serine protease</keyword>
<evidence type="ECO:0000313" key="11">
    <source>
        <dbReference type="Proteomes" id="UP000694392"/>
    </source>
</evidence>
<keyword evidence="2 8" id="KW-0645">Protease</keyword>
<evidence type="ECO:0000256" key="2">
    <source>
        <dbReference type="ARBA" id="ARBA00022670"/>
    </source>
</evidence>
<dbReference type="PRINTS" id="PR00722">
    <property type="entry name" value="CHYMOTRYPSIN"/>
</dbReference>
<evidence type="ECO:0000256" key="4">
    <source>
        <dbReference type="ARBA" id="ARBA00022801"/>
    </source>
</evidence>
<dbReference type="Proteomes" id="UP000694392">
    <property type="component" value="Unplaced"/>
</dbReference>
<dbReference type="InterPro" id="IPR033116">
    <property type="entry name" value="TRYPSIN_SER"/>
</dbReference>
<reference evidence="10" key="2">
    <citation type="submission" date="2025-09" db="UniProtKB">
        <authorList>
            <consortium name="Ensembl"/>
        </authorList>
    </citation>
    <scope>IDENTIFICATION</scope>
</reference>
<evidence type="ECO:0000256" key="8">
    <source>
        <dbReference type="RuleBase" id="RU363034"/>
    </source>
</evidence>
<dbReference type="PANTHER" id="PTHR24271">
    <property type="entry name" value="KALLIKREIN-RELATED"/>
    <property type="match status" value="1"/>
</dbReference>
<evidence type="ECO:0000256" key="6">
    <source>
        <dbReference type="ARBA" id="ARBA00023145"/>
    </source>
</evidence>
<dbReference type="SUPFAM" id="SSF50494">
    <property type="entry name" value="Trypsin-like serine proteases"/>
    <property type="match status" value="1"/>
</dbReference>
<keyword evidence="3" id="KW-0732">Signal</keyword>
<dbReference type="PROSITE" id="PS00134">
    <property type="entry name" value="TRYPSIN_HIS"/>
    <property type="match status" value="1"/>
</dbReference>
<accession>A0A8D0H9C0</accession>
<dbReference type="SMART" id="SM00020">
    <property type="entry name" value="Tryp_SPc"/>
    <property type="match status" value="1"/>
</dbReference>
<dbReference type="InterPro" id="IPR001254">
    <property type="entry name" value="Trypsin_dom"/>
</dbReference>
<evidence type="ECO:0000313" key="10">
    <source>
        <dbReference type="Ensembl" id="ENSSPUP00000020278.1"/>
    </source>
</evidence>
<dbReference type="CDD" id="cd00190">
    <property type="entry name" value="Tryp_SPc"/>
    <property type="match status" value="1"/>
</dbReference>
<dbReference type="Pfam" id="PF00089">
    <property type="entry name" value="Trypsin"/>
    <property type="match status" value="1"/>
</dbReference>
<feature type="domain" description="Peptidase S1" evidence="9">
    <location>
        <begin position="1"/>
        <end position="211"/>
    </location>
</feature>
<evidence type="ECO:0000256" key="3">
    <source>
        <dbReference type="ARBA" id="ARBA00022729"/>
    </source>
</evidence>
<dbReference type="GO" id="GO:0035821">
    <property type="term" value="P:modulation of process of another organism"/>
    <property type="evidence" value="ECO:0007669"/>
    <property type="project" value="UniProtKB-ARBA"/>
</dbReference>
<dbReference type="Ensembl" id="ENSSPUT00000021593.1">
    <property type="protein sequence ID" value="ENSSPUP00000020278.1"/>
    <property type="gene ID" value="ENSSPUG00000015563.1"/>
</dbReference>
<keyword evidence="7" id="KW-1015">Disulfide bond</keyword>
<evidence type="ECO:0000256" key="7">
    <source>
        <dbReference type="ARBA" id="ARBA00023157"/>
    </source>
</evidence>
<proteinExistence type="inferred from homology"/>
<keyword evidence="4 8" id="KW-0378">Hydrolase</keyword>
<dbReference type="GO" id="GO:0005576">
    <property type="term" value="C:extracellular region"/>
    <property type="evidence" value="ECO:0007669"/>
    <property type="project" value="UniProtKB-ARBA"/>
</dbReference>
<sequence>MAFLRISDGRFKNGYCGGFLVWSDIVLTAAHCYCKQCNISVVLGAHNVQKTEAEQQSVHVSRCIIHPKYNNTTLENDIMLLQLRHEAKWTQAVGILPLAHKSVKKGAVCSVAGWGATSTQEGAPSSPVLREVALPVVGDDLCSRRYKYYNRSLMICAGNSKEKKDSWKGDSGGALVCDGEAQGIVSFGTKPPPGAYTKVPEYIDWIHKTLETLDS</sequence>
<dbReference type="GO" id="GO:0004252">
    <property type="term" value="F:serine-type endopeptidase activity"/>
    <property type="evidence" value="ECO:0007669"/>
    <property type="project" value="InterPro"/>
</dbReference>
<dbReference type="InterPro" id="IPR043504">
    <property type="entry name" value="Peptidase_S1_PA_chymotrypsin"/>
</dbReference>
<evidence type="ECO:0000256" key="1">
    <source>
        <dbReference type="ARBA" id="ARBA00009228"/>
    </source>
</evidence>
<keyword evidence="11" id="KW-1185">Reference proteome</keyword>
<dbReference type="InterPro" id="IPR018114">
    <property type="entry name" value="TRYPSIN_HIS"/>
</dbReference>
<dbReference type="Gene3D" id="2.40.10.10">
    <property type="entry name" value="Trypsin-like serine proteases"/>
    <property type="match status" value="2"/>
</dbReference>
<evidence type="ECO:0000256" key="5">
    <source>
        <dbReference type="ARBA" id="ARBA00022825"/>
    </source>
</evidence>
<evidence type="ECO:0000259" key="9">
    <source>
        <dbReference type="PROSITE" id="PS50240"/>
    </source>
</evidence>
<name>A0A8D0H9C0_SPHPU</name>
<keyword evidence="6" id="KW-0865">Zymogen</keyword>
<organism evidence="10 11">
    <name type="scientific">Sphenodon punctatus</name>
    <name type="common">Tuatara</name>
    <name type="synonym">Hatteria punctata</name>
    <dbReference type="NCBI Taxonomy" id="8508"/>
    <lineage>
        <taxon>Eukaryota</taxon>
        <taxon>Metazoa</taxon>
        <taxon>Chordata</taxon>
        <taxon>Craniata</taxon>
        <taxon>Vertebrata</taxon>
        <taxon>Euteleostomi</taxon>
        <taxon>Lepidosauria</taxon>
        <taxon>Sphenodontia</taxon>
        <taxon>Sphenodontidae</taxon>
        <taxon>Sphenodon</taxon>
    </lineage>
</organism>
<dbReference type="PROSITE" id="PS50240">
    <property type="entry name" value="TRYPSIN_DOM"/>
    <property type="match status" value="1"/>
</dbReference>